<keyword evidence="9" id="KW-0732">Signal</keyword>
<keyword evidence="7" id="KW-0998">Cell outer membrane</keyword>
<dbReference type="NCBIfam" id="TIGR01844">
    <property type="entry name" value="type_I_sec_TolC"/>
    <property type="match status" value="1"/>
</dbReference>
<comment type="similarity">
    <text evidence="2">Belongs to the outer membrane factor (OMF) (TC 1.B.17) family.</text>
</comment>
<feature type="signal peptide" evidence="9">
    <location>
        <begin position="1"/>
        <end position="17"/>
    </location>
</feature>
<evidence type="ECO:0000256" key="7">
    <source>
        <dbReference type="ARBA" id="ARBA00023237"/>
    </source>
</evidence>
<keyword evidence="11" id="KW-1185">Reference proteome</keyword>
<dbReference type="Pfam" id="PF02321">
    <property type="entry name" value="OEP"/>
    <property type="match status" value="2"/>
</dbReference>
<keyword evidence="5" id="KW-0812">Transmembrane</keyword>
<dbReference type="InterPro" id="IPR003423">
    <property type="entry name" value="OMP_efflux"/>
</dbReference>
<evidence type="ECO:0000256" key="8">
    <source>
        <dbReference type="SAM" id="MobiDB-lite"/>
    </source>
</evidence>
<keyword evidence="3" id="KW-0813">Transport</keyword>
<evidence type="ECO:0000256" key="2">
    <source>
        <dbReference type="ARBA" id="ARBA00007613"/>
    </source>
</evidence>
<comment type="subcellular location">
    <subcellularLocation>
        <location evidence="1">Cell outer membrane</location>
    </subcellularLocation>
</comment>
<dbReference type="EMBL" id="JBHRTS010000001">
    <property type="protein sequence ID" value="MFC3192991.1"/>
    <property type="molecule type" value="Genomic_DNA"/>
</dbReference>
<sequence>MKKLFLLSSLFAGHAMAEDLVDVLNVALEKDPQLRAAKYNQQATLENKKQALANFLPQVSGSWSKSESDSKTTYSDGSVNDPDTSESDGWTVSLNQSVYDHANWLEWRQADLQKGKGLAELDAAEQEFLIRMAQSYFDVLTNIDAVKFAESEEKAIQRQLEQAEQRYEVGLAAITDVHEARAQYDGSRASVINAKNLLDDSKEALYEITQQYYQNLNALPDNIEQVILPVTERDEWESLALANNPDLGVAKFDAELAEYTIKRQQSGHFPTVDLSARLAEDNSKGSTFLQPQPDGTVELREFPDSTRDSNSITLTVSVPIFSGGRTSSLTRQSRLQYKAAMENLDRTTFSTVRSVRNALHNVEAGWSSVQARALAVVSAKSAEEATAAGFEVGTRNIVEVLNSQRSLYQAQRDYSRAKHDYLMNILRLKRAAGVLEQNDITAINAMLTVQ</sequence>
<comment type="caution">
    <text evidence="10">The sequence shown here is derived from an EMBL/GenBank/DDBJ whole genome shotgun (WGS) entry which is preliminary data.</text>
</comment>
<evidence type="ECO:0000313" key="11">
    <source>
        <dbReference type="Proteomes" id="UP001595533"/>
    </source>
</evidence>
<keyword evidence="6" id="KW-0472">Membrane</keyword>
<dbReference type="Proteomes" id="UP001595533">
    <property type="component" value="Unassembled WGS sequence"/>
</dbReference>
<reference evidence="11" key="1">
    <citation type="journal article" date="2019" name="Int. J. Syst. Evol. Microbiol.">
        <title>The Global Catalogue of Microorganisms (GCM) 10K type strain sequencing project: providing services to taxonomists for standard genome sequencing and annotation.</title>
        <authorList>
            <consortium name="The Broad Institute Genomics Platform"/>
            <consortium name="The Broad Institute Genome Sequencing Center for Infectious Disease"/>
            <person name="Wu L."/>
            <person name="Ma J."/>
        </authorList>
    </citation>
    <scope>NUCLEOTIDE SEQUENCE [LARGE SCALE GENOMIC DNA]</scope>
    <source>
        <strain evidence="11">KCTC 42953</strain>
    </source>
</reference>
<feature type="compositionally biased region" description="Polar residues" evidence="8">
    <location>
        <begin position="71"/>
        <end position="90"/>
    </location>
</feature>
<evidence type="ECO:0000256" key="3">
    <source>
        <dbReference type="ARBA" id="ARBA00022448"/>
    </source>
</evidence>
<dbReference type="RefSeq" id="WP_077409649.1">
    <property type="nucleotide sequence ID" value="NZ_JBHRTS010000001.1"/>
</dbReference>
<dbReference type="SUPFAM" id="SSF56954">
    <property type="entry name" value="Outer membrane efflux proteins (OEP)"/>
    <property type="match status" value="1"/>
</dbReference>
<gene>
    <name evidence="10" type="ORF">ACFODZ_01935</name>
</gene>
<dbReference type="Gene3D" id="1.20.1600.10">
    <property type="entry name" value="Outer membrane efflux proteins (OEP)"/>
    <property type="match status" value="1"/>
</dbReference>
<organism evidence="10 11">
    <name type="scientific">Marinicella sediminis</name>
    <dbReference type="NCBI Taxonomy" id="1792834"/>
    <lineage>
        <taxon>Bacteria</taxon>
        <taxon>Pseudomonadati</taxon>
        <taxon>Pseudomonadota</taxon>
        <taxon>Gammaproteobacteria</taxon>
        <taxon>Lysobacterales</taxon>
        <taxon>Marinicellaceae</taxon>
        <taxon>Marinicella</taxon>
    </lineage>
</organism>
<evidence type="ECO:0000256" key="9">
    <source>
        <dbReference type="SAM" id="SignalP"/>
    </source>
</evidence>
<protein>
    <submittedName>
        <fullName evidence="10">TolC family outer membrane protein</fullName>
    </submittedName>
</protein>
<keyword evidence="4" id="KW-1134">Transmembrane beta strand</keyword>
<feature type="chain" id="PRO_5045416288" evidence="9">
    <location>
        <begin position="18"/>
        <end position="450"/>
    </location>
</feature>
<feature type="region of interest" description="Disordered" evidence="8">
    <location>
        <begin position="60"/>
        <end position="90"/>
    </location>
</feature>
<proteinExistence type="inferred from homology"/>
<dbReference type="PANTHER" id="PTHR30026:SF20">
    <property type="entry name" value="OUTER MEMBRANE PROTEIN TOLC"/>
    <property type="match status" value="1"/>
</dbReference>
<dbReference type="PANTHER" id="PTHR30026">
    <property type="entry name" value="OUTER MEMBRANE PROTEIN TOLC"/>
    <property type="match status" value="1"/>
</dbReference>
<accession>A0ABV7J496</accession>
<evidence type="ECO:0000313" key="10">
    <source>
        <dbReference type="EMBL" id="MFC3192991.1"/>
    </source>
</evidence>
<evidence type="ECO:0000256" key="6">
    <source>
        <dbReference type="ARBA" id="ARBA00023136"/>
    </source>
</evidence>
<dbReference type="InterPro" id="IPR051906">
    <property type="entry name" value="TolC-like"/>
</dbReference>
<name>A0ABV7J496_9GAMM</name>
<evidence type="ECO:0000256" key="4">
    <source>
        <dbReference type="ARBA" id="ARBA00022452"/>
    </source>
</evidence>
<evidence type="ECO:0000256" key="1">
    <source>
        <dbReference type="ARBA" id="ARBA00004442"/>
    </source>
</evidence>
<evidence type="ECO:0000256" key="5">
    <source>
        <dbReference type="ARBA" id="ARBA00022692"/>
    </source>
</evidence>
<dbReference type="InterPro" id="IPR010130">
    <property type="entry name" value="T1SS_OMP_TolC"/>
</dbReference>